<dbReference type="SUPFAM" id="SSF56112">
    <property type="entry name" value="Protein kinase-like (PK-like)"/>
    <property type="match status" value="1"/>
</dbReference>
<keyword evidence="3" id="KW-1185">Reference proteome</keyword>
<feature type="domain" description="Aminoglycoside phosphotransferase" evidence="1">
    <location>
        <begin position="39"/>
        <end position="237"/>
    </location>
</feature>
<accession>A0ABW0LNZ6</accession>
<reference evidence="3" key="1">
    <citation type="journal article" date="2019" name="Int. J. Syst. Evol. Microbiol.">
        <title>The Global Catalogue of Microorganisms (GCM) 10K type strain sequencing project: providing services to taxonomists for standard genome sequencing and annotation.</title>
        <authorList>
            <consortium name="The Broad Institute Genomics Platform"/>
            <consortium name="The Broad Institute Genome Sequencing Center for Infectious Disease"/>
            <person name="Wu L."/>
            <person name="Ma J."/>
        </authorList>
    </citation>
    <scope>NUCLEOTIDE SEQUENCE [LARGE SCALE GENOMIC DNA]</scope>
    <source>
        <strain evidence="3">CGMCC 1.12237</strain>
    </source>
</reference>
<dbReference type="Gene3D" id="3.90.1200.10">
    <property type="match status" value="1"/>
</dbReference>
<sequence length="324" mass="39201">MKNNYFDDRDGYNRRLLLFMNRSSGIPFSKIQRIKEGVWLLSSDTEAWIVKEFPNKTQLVNQIALTNELFRHEFTETYRFIPKPFVFGNRVFGLIQYIEATNETKFTYENEMNIRDALLLLNKFHATTSLLTNSLKTQLPKFNLYTKWERRLADFKKGLQLHNNTKTYSHLQRLSYYGDWALRKMKQYSDESIKTKNCIIHGDVASHNFIRRKNDSLYLIDFDLISIAPNYIDLLQFSNRILPYKEWDIEKLFEYPIIQEYKHNKYFLSALVYPADMFREWNYYSRKSKLEQRLMLNDLENQTLNHYKKRIQFYKNLILQIDND</sequence>
<dbReference type="PANTHER" id="PTHR39179">
    <property type="entry name" value="SPORE COAT PROTEIN I"/>
    <property type="match status" value="1"/>
</dbReference>
<dbReference type="Proteomes" id="UP001596147">
    <property type="component" value="Unassembled WGS sequence"/>
</dbReference>
<dbReference type="InterPro" id="IPR011009">
    <property type="entry name" value="Kinase-like_dom_sf"/>
</dbReference>
<gene>
    <name evidence="2" type="ORF">ACFPM4_18515</name>
</gene>
<evidence type="ECO:0000313" key="3">
    <source>
        <dbReference type="Proteomes" id="UP001596147"/>
    </source>
</evidence>
<evidence type="ECO:0000259" key="1">
    <source>
        <dbReference type="Pfam" id="PF01636"/>
    </source>
</evidence>
<protein>
    <submittedName>
        <fullName evidence="2">Phosphotransferase</fullName>
    </submittedName>
</protein>
<dbReference type="EMBL" id="JBHSMC010000029">
    <property type="protein sequence ID" value="MFC5466722.1"/>
    <property type="molecule type" value="Genomic_DNA"/>
</dbReference>
<dbReference type="InterPro" id="IPR002575">
    <property type="entry name" value="Aminoglycoside_PTrfase"/>
</dbReference>
<proteinExistence type="predicted"/>
<evidence type="ECO:0000313" key="2">
    <source>
        <dbReference type="EMBL" id="MFC5466722.1"/>
    </source>
</evidence>
<dbReference type="RefSeq" id="WP_144921358.1">
    <property type="nucleotide sequence ID" value="NZ_JBHSMC010000029.1"/>
</dbReference>
<organism evidence="2 3">
    <name type="scientific">Lederbergia graminis</name>
    <dbReference type="NCBI Taxonomy" id="735518"/>
    <lineage>
        <taxon>Bacteria</taxon>
        <taxon>Bacillati</taxon>
        <taxon>Bacillota</taxon>
        <taxon>Bacilli</taxon>
        <taxon>Bacillales</taxon>
        <taxon>Bacillaceae</taxon>
        <taxon>Lederbergia</taxon>
    </lineage>
</organism>
<comment type="caution">
    <text evidence="2">The sequence shown here is derived from an EMBL/GenBank/DDBJ whole genome shotgun (WGS) entry which is preliminary data.</text>
</comment>
<name>A0ABW0LNZ6_9BACI</name>
<dbReference type="PANTHER" id="PTHR39179:SF3">
    <property type="entry name" value="COTS-RELATED PROTEIN"/>
    <property type="match status" value="1"/>
</dbReference>
<dbReference type="InterPro" id="IPR047175">
    <property type="entry name" value="CotS-like"/>
</dbReference>
<dbReference type="Pfam" id="PF01636">
    <property type="entry name" value="APH"/>
    <property type="match status" value="1"/>
</dbReference>